<evidence type="ECO:0000313" key="2">
    <source>
        <dbReference type="Proteomes" id="UP000391919"/>
    </source>
</evidence>
<keyword evidence="2" id="KW-1185">Reference proteome</keyword>
<protein>
    <submittedName>
        <fullName evidence="1">Uncharacterized protein</fullName>
    </submittedName>
</protein>
<dbReference type="AlphaFoldDB" id="A0A5J4JD49"/>
<dbReference type="RefSeq" id="WP_151679596.1">
    <property type="nucleotide sequence ID" value="NZ_BKZP01000015.1"/>
</dbReference>
<proteinExistence type="predicted"/>
<gene>
    <name evidence="1" type="ORF">BpJC7_10040</name>
</gene>
<dbReference type="Proteomes" id="UP000391919">
    <property type="component" value="Unassembled WGS sequence"/>
</dbReference>
<name>A0A5J4JD49_9BACI</name>
<dbReference type="EMBL" id="BKZQ01000009">
    <property type="protein sequence ID" value="GER69701.1"/>
    <property type="molecule type" value="Genomic_DNA"/>
</dbReference>
<comment type="caution">
    <text evidence="1">The sequence shown here is derived from an EMBL/GenBank/DDBJ whole genome shotgun (WGS) entry which is preliminary data.</text>
</comment>
<evidence type="ECO:0000313" key="1">
    <source>
        <dbReference type="EMBL" id="GER69701.1"/>
    </source>
</evidence>
<sequence length="65" mass="7581">MRQQQTQLLDMQAEFNAINDLYESMHNTEIRILIEENGLKRMNPFQAYTPGFKEGKVSANPHLKT</sequence>
<reference evidence="1 2" key="1">
    <citation type="submission" date="2019-09" db="EMBL/GenBank/DDBJ databases">
        <title>Draft genome sequence of Bacillus sp. JC-7.</title>
        <authorList>
            <person name="Tanaka N."/>
            <person name="Shiwa Y."/>
            <person name="Fujita N."/>
            <person name="Tanasupawat S."/>
        </authorList>
    </citation>
    <scope>NUCLEOTIDE SEQUENCE [LARGE SCALE GENOMIC DNA]</scope>
    <source>
        <strain evidence="1 2">JC-7</strain>
    </source>
</reference>
<organism evidence="1 2">
    <name type="scientific">Weizmannia acidilactici</name>
    <dbReference type="NCBI Taxonomy" id="2607726"/>
    <lineage>
        <taxon>Bacteria</taxon>
        <taxon>Bacillati</taxon>
        <taxon>Bacillota</taxon>
        <taxon>Bacilli</taxon>
        <taxon>Bacillales</taxon>
        <taxon>Bacillaceae</taxon>
        <taxon>Heyndrickxia</taxon>
    </lineage>
</organism>
<accession>A0A5J4JD49</accession>